<protein>
    <submittedName>
        <fullName evidence="1">Protein OCTOPUS-like protein</fullName>
    </submittedName>
</protein>
<comment type="caution">
    <text evidence="1">The sequence shown here is derived from an EMBL/GenBank/DDBJ whole genome shotgun (WGS) entry which is preliminary data.</text>
</comment>
<reference evidence="2" key="1">
    <citation type="journal article" date="2022" name="Nat. Commun.">
        <title>Chromosome evolution and the genetic basis of agronomically important traits in greater yam.</title>
        <authorList>
            <person name="Bredeson J.V."/>
            <person name="Lyons J.B."/>
            <person name="Oniyinde I.O."/>
            <person name="Okereke N.R."/>
            <person name="Kolade O."/>
            <person name="Nnabue I."/>
            <person name="Nwadili C.O."/>
            <person name="Hribova E."/>
            <person name="Parker M."/>
            <person name="Nwogha J."/>
            <person name="Shu S."/>
            <person name="Carlson J."/>
            <person name="Kariba R."/>
            <person name="Muthemba S."/>
            <person name="Knop K."/>
            <person name="Barton G.J."/>
            <person name="Sherwood A.V."/>
            <person name="Lopez-Montes A."/>
            <person name="Asiedu R."/>
            <person name="Jamnadass R."/>
            <person name="Muchugi A."/>
            <person name="Goodstein D."/>
            <person name="Egesi C.N."/>
            <person name="Featherston J."/>
            <person name="Asfaw A."/>
            <person name="Simpson G.G."/>
            <person name="Dolezel J."/>
            <person name="Hendre P.S."/>
            <person name="Van Deynze A."/>
            <person name="Kumar P.L."/>
            <person name="Obidiegwu J.E."/>
            <person name="Bhattacharjee R."/>
            <person name="Rokhsar D.S."/>
        </authorList>
    </citation>
    <scope>NUCLEOTIDE SEQUENCE [LARGE SCALE GENOMIC DNA]</scope>
    <source>
        <strain evidence="2">cv. TDa95/00328</strain>
    </source>
</reference>
<evidence type="ECO:0000313" key="1">
    <source>
        <dbReference type="EMBL" id="KAH7668659.1"/>
    </source>
</evidence>
<proteinExistence type="predicted"/>
<keyword evidence="2" id="KW-1185">Reference proteome</keyword>
<gene>
    <name evidence="1" type="ORF">IHE45_11G025200</name>
</gene>
<sequence length="258" mass="28436">MKCKRHPFEGGVGVCASCLRERLLELAAAQNAISLPPTLPPPPPPPPPPPLDFPRSVSPYLSRRRCLNPDESRHFPRFYSTPQCGGVAPKRFSILSALFGNHRSGAIEPELEYAKGSKTGSWFSAFIRGRRRKDRDPPLESRESWHPGTRGMSPARFGYYDNDPEPESSSGDDAEWRMPAPTPARKFPAGGRHRAGSMTGFSVCLSPLVWASPNRRRFPAAEGCSVSGEARSYSRHVSGVSLGHNRSRKLADLGNYKI</sequence>
<dbReference type="Proteomes" id="UP000827976">
    <property type="component" value="Chromosome 11"/>
</dbReference>
<name>A0ACB7V5M3_DIOAL</name>
<organism evidence="1 2">
    <name type="scientific">Dioscorea alata</name>
    <name type="common">Purple yam</name>
    <dbReference type="NCBI Taxonomy" id="55571"/>
    <lineage>
        <taxon>Eukaryota</taxon>
        <taxon>Viridiplantae</taxon>
        <taxon>Streptophyta</taxon>
        <taxon>Embryophyta</taxon>
        <taxon>Tracheophyta</taxon>
        <taxon>Spermatophyta</taxon>
        <taxon>Magnoliopsida</taxon>
        <taxon>Liliopsida</taxon>
        <taxon>Dioscoreales</taxon>
        <taxon>Dioscoreaceae</taxon>
        <taxon>Dioscorea</taxon>
    </lineage>
</organism>
<evidence type="ECO:0000313" key="2">
    <source>
        <dbReference type="Proteomes" id="UP000827976"/>
    </source>
</evidence>
<accession>A0ACB7V5M3</accession>
<dbReference type="EMBL" id="CM037021">
    <property type="protein sequence ID" value="KAH7668659.1"/>
    <property type="molecule type" value="Genomic_DNA"/>
</dbReference>